<dbReference type="PANTHER" id="PTHR31751:SF7">
    <property type="entry name" value="THAP-TYPE DOMAIN-CONTAINING PROTEIN"/>
    <property type="match status" value="1"/>
</dbReference>
<protein>
    <submittedName>
        <fullName evidence="1">Uncharacterized protein</fullName>
    </submittedName>
</protein>
<dbReference type="EMBL" id="JAFHDT010000002">
    <property type="protein sequence ID" value="KAI7813401.1"/>
    <property type="molecule type" value="Genomic_DNA"/>
</dbReference>
<dbReference type="Proteomes" id="UP001059041">
    <property type="component" value="Linkage Group LG2"/>
</dbReference>
<accession>A0A9W8CAC8</accession>
<keyword evidence="2" id="KW-1185">Reference proteome</keyword>
<feature type="non-terminal residue" evidence="1">
    <location>
        <position position="252"/>
    </location>
</feature>
<comment type="caution">
    <text evidence="1">The sequence shown here is derived from an EMBL/GenBank/DDBJ whole genome shotgun (WGS) entry which is preliminary data.</text>
</comment>
<dbReference type="PANTHER" id="PTHR31751">
    <property type="entry name" value="SI:CH211-108C17.2-RELATED-RELATED"/>
    <property type="match status" value="1"/>
</dbReference>
<evidence type="ECO:0000313" key="1">
    <source>
        <dbReference type="EMBL" id="KAI7813401.1"/>
    </source>
</evidence>
<dbReference type="AlphaFoldDB" id="A0A9W8CAC8"/>
<evidence type="ECO:0000313" key="2">
    <source>
        <dbReference type="Proteomes" id="UP001059041"/>
    </source>
</evidence>
<name>A0A9W8CAC8_TRIRA</name>
<reference evidence="1" key="1">
    <citation type="submission" date="2021-02" db="EMBL/GenBank/DDBJ databases">
        <title>Comparative genomics reveals that relaxation of natural selection precedes convergent phenotypic evolution of cavefish.</title>
        <authorList>
            <person name="Peng Z."/>
        </authorList>
    </citation>
    <scope>NUCLEOTIDE SEQUENCE</scope>
    <source>
        <tissue evidence="1">Muscle</tissue>
    </source>
</reference>
<organism evidence="1 2">
    <name type="scientific">Triplophysa rosa</name>
    <name type="common">Cave loach</name>
    <dbReference type="NCBI Taxonomy" id="992332"/>
    <lineage>
        <taxon>Eukaryota</taxon>
        <taxon>Metazoa</taxon>
        <taxon>Chordata</taxon>
        <taxon>Craniata</taxon>
        <taxon>Vertebrata</taxon>
        <taxon>Euteleostomi</taxon>
        <taxon>Actinopterygii</taxon>
        <taxon>Neopterygii</taxon>
        <taxon>Teleostei</taxon>
        <taxon>Ostariophysi</taxon>
        <taxon>Cypriniformes</taxon>
        <taxon>Nemacheilidae</taxon>
        <taxon>Triplophysa</taxon>
    </lineage>
</organism>
<gene>
    <name evidence="1" type="ORF">IRJ41_016731</name>
</gene>
<sequence length="252" mass="29226">ACHWGSTLKDPEKGKYKALGIHHSLDMWHGAKNLAKKIAAAAKMKGCSILLNWLKDVVNHFWWCCKKADTREQFMILWVGILHHVCDVHTWTMGSCEHGQLETEQIREKKRIQRDSQCHKALVNVVLNKKSTADLESFQNHILMYASKRYAFSPPVYEARVLLAALDYNYHWNRPTMKTKEGKEIFRRLYKKNARRYSMYALKGQETYDYIPELQGLILMSKLTTISELLQTQVRRGLGPLFNAEPDVEGST</sequence>
<proteinExistence type="predicted"/>